<reference evidence="2" key="1">
    <citation type="journal article" date="2020" name="Nat. Commun.">
        <title>Genome sequence of the cluster root forming white lupin.</title>
        <authorList>
            <person name="Hufnagel B."/>
            <person name="Marques A."/>
            <person name="Soriano A."/>
            <person name="Marques L."/>
            <person name="Divol F."/>
            <person name="Doumas P."/>
            <person name="Sallet E."/>
            <person name="Mancinotti D."/>
            <person name="Carrere S."/>
            <person name="Marande W."/>
            <person name="Arribat S."/>
            <person name="Keller J."/>
            <person name="Huneau C."/>
            <person name="Blein T."/>
            <person name="Aime D."/>
            <person name="Laguerre M."/>
            <person name="Taylor J."/>
            <person name="Schubert V."/>
            <person name="Nelson M."/>
            <person name="Geu-Flores F."/>
            <person name="Crespi M."/>
            <person name="Gallardo-Guerrero K."/>
            <person name="Delaux P.-M."/>
            <person name="Salse J."/>
            <person name="Berges H."/>
            <person name="Guyot R."/>
            <person name="Gouzy J."/>
            <person name="Peret B."/>
        </authorList>
    </citation>
    <scope>NUCLEOTIDE SEQUENCE [LARGE SCALE GENOMIC DNA]</scope>
    <source>
        <strain evidence="2">cv. Amiga</strain>
    </source>
</reference>
<dbReference type="Proteomes" id="UP000447434">
    <property type="component" value="Chromosome 14"/>
</dbReference>
<dbReference type="PANTHER" id="PTHR33181">
    <property type="entry name" value="OS01G0778500 PROTEIN"/>
    <property type="match status" value="1"/>
</dbReference>
<sequence length="100" mass="11586">MEIFHKMIYPMRRLWLALSSRLFLKSHHPKHGLLKLEGDIQTCGYEDVQVMWEMLQRTENEVIEDTTTTTLSSSNFLSGGSLYGPLTIVTQLHHNQQITL</sequence>
<dbReference type="PANTHER" id="PTHR33181:SF57">
    <property type="entry name" value="TRANSMEMBRANE PROTEIN"/>
    <property type="match status" value="1"/>
</dbReference>
<name>A0A6A4PGZ1_LUPAL</name>
<organism evidence="1 2">
    <name type="scientific">Lupinus albus</name>
    <name type="common">White lupine</name>
    <name type="synonym">Lupinus termis</name>
    <dbReference type="NCBI Taxonomy" id="3870"/>
    <lineage>
        <taxon>Eukaryota</taxon>
        <taxon>Viridiplantae</taxon>
        <taxon>Streptophyta</taxon>
        <taxon>Embryophyta</taxon>
        <taxon>Tracheophyta</taxon>
        <taxon>Spermatophyta</taxon>
        <taxon>Magnoliopsida</taxon>
        <taxon>eudicotyledons</taxon>
        <taxon>Gunneridae</taxon>
        <taxon>Pentapetalae</taxon>
        <taxon>rosids</taxon>
        <taxon>fabids</taxon>
        <taxon>Fabales</taxon>
        <taxon>Fabaceae</taxon>
        <taxon>Papilionoideae</taxon>
        <taxon>50 kb inversion clade</taxon>
        <taxon>genistoids sensu lato</taxon>
        <taxon>core genistoids</taxon>
        <taxon>Genisteae</taxon>
        <taxon>Lupinus</taxon>
    </lineage>
</organism>
<evidence type="ECO:0000313" key="2">
    <source>
        <dbReference type="Proteomes" id="UP000447434"/>
    </source>
</evidence>
<protein>
    <submittedName>
        <fullName evidence="1">Uncharacterized protein</fullName>
    </submittedName>
</protein>
<dbReference type="AlphaFoldDB" id="A0A6A4PGZ1"/>
<comment type="caution">
    <text evidence="1">The sequence shown here is derived from an EMBL/GenBank/DDBJ whole genome shotgun (WGS) entry which is preliminary data.</text>
</comment>
<gene>
    <name evidence="1" type="ORF">Lalb_Chr14g0376161</name>
</gene>
<dbReference type="OrthoDB" id="689242at2759"/>
<evidence type="ECO:0000313" key="1">
    <source>
        <dbReference type="EMBL" id="KAE9600747.1"/>
    </source>
</evidence>
<keyword evidence="2" id="KW-1185">Reference proteome</keyword>
<accession>A0A6A4PGZ1</accession>
<dbReference type="EMBL" id="WOCE01000014">
    <property type="protein sequence ID" value="KAE9600747.1"/>
    <property type="molecule type" value="Genomic_DNA"/>
</dbReference>
<proteinExistence type="predicted"/>